<dbReference type="InterPro" id="IPR036400">
    <property type="entry name" value="Cyt_B5-like_heme/steroid_sf"/>
</dbReference>
<dbReference type="GO" id="GO:0033539">
    <property type="term" value="P:fatty acid beta-oxidation using acyl-CoA dehydrogenase"/>
    <property type="evidence" value="ECO:0007669"/>
    <property type="project" value="TreeGrafter"/>
</dbReference>
<evidence type="ECO:0000313" key="7">
    <source>
        <dbReference type="EMBL" id="KRX03468.1"/>
    </source>
</evidence>
<evidence type="ECO:0000313" key="8">
    <source>
        <dbReference type="Proteomes" id="UP000054937"/>
    </source>
</evidence>
<keyword evidence="8" id="KW-1185">Reference proteome</keyword>
<evidence type="ECO:0000256" key="4">
    <source>
        <dbReference type="ARBA" id="ARBA00022827"/>
    </source>
</evidence>
<dbReference type="PANTHER" id="PTHR48083">
    <property type="entry name" value="MEDIUM-CHAIN SPECIFIC ACYL-COA DEHYDROGENASE, MITOCHONDRIAL-RELATED"/>
    <property type="match status" value="1"/>
</dbReference>
<comment type="similarity">
    <text evidence="2">Belongs to the acyl-CoA dehydrogenase family.</text>
</comment>
<evidence type="ECO:0000256" key="1">
    <source>
        <dbReference type="ARBA" id="ARBA00001974"/>
    </source>
</evidence>
<dbReference type="SUPFAM" id="SSF47203">
    <property type="entry name" value="Acyl-CoA dehydrogenase C-terminal domain-like"/>
    <property type="match status" value="1"/>
</dbReference>
<dbReference type="PROSITE" id="PS50255">
    <property type="entry name" value="CYTOCHROME_B5_2"/>
    <property type="match status" value="1"/>
</dbReference>
<dbReference type="OMA" id="IEDCFKW"/>
<dbReference type="EMBL" id="LDAU01000131">
    <property type="protein sequence ID" value="KRX03468.1"/>
    <property type="molecule type" value="Genomic_DNA"/>
</dbReference>
<dbReference type="InterPro" id="IPR050741">
    <property type="entry name" value="Acyl-CoA_dehydrogenase"/>
</dbReference>
<dbReference type="SMART" id="SM01117">
    <property type="entry name" value="Cyt-b5"/>
    <property type="match status" value="1"/>
</dbReference>
<evidence type="ECO:0000256" key="2">
    <source>
        <dbReference type="ARBA" id="ARBA00009347"/>
    </source>
</evidence>
<dbReference type="Gene3D" id="1.20.140.10">
    <property type="entry name" value="Butyryl-CoA Dehydrogenase, subunit A, domain 3"/>
    <property type="match status" value="1"/>
</dbReference>
<organism evidence="7 8">
    <name type="scientific">Pseudocohnilembus persalinus</name>
    <name type="common">Ciliate</name>
    <dbReference type="NCBI Taxonomy" id="266149"/>
    <lineage>
        <taxon>Eukaryota</taxon>
        <taxon>Sar</taxon>
        <taxon>Alveolata</taxon>
        <taxon>Ciliophora</taxon>
        <taxon>Intramacronucleata</taxon>
        <taxon>Oligohymenophorea</taxon>
        <taxon>Scuticociliatia</taxon>
        <taxon>Philasterida</taxon>
        <taxon>Pseudocohnilembidae</taxon>
        <taxon>Pseudocohnilembus</taxon>
    </lineage>
</organism>
<dbReference type="Gene3D" id="3.10.120.10">
    <property type="entry name" value="Cytochrome b5-like heme/steroid binding domain"/>
    <property type="match status" value="1"/>
</dbReference>
<accession>A0A0V0QMV6</accession>
<dbReference type="InterPro" id="IPR013786">
    <property type="entry name" value="AcylCoA_DH/ox_N"/>
</dbReference>
<dbReference type="Proteomes" id="UP000054937">
    <property type="component" value="Unassembled WGS sequence"/>
</dbReference>
<dbReference type="Pfam" id="PF02770">
    <property type="entry name" value="Acyl-CoA_dh_M"/>
    <property type="match status" value="1"/>
</dbReference>
<dbReference type="GO" id="GO:0050660">
    <property type="term" value="F:flavin adenine dinucleotide binding"/>
    <property type="evidence" value="ECO:0007669"/>
    <property type="project" value="InterPro"/>
</dbReference>
<dbReference type="InterPro" id="IPR036250">
    <property type="entry name" value="AcylCo_DH-like_C"/>
</dbReference>
<dbReference type="OrthoDB" id="260519at2759"/>
<comment type="cofactor">
    <cofactor evidence="1">
        <name>FAD</name>
        <dbReference type="ChEBI" id="CHEBI:57692"/>
    </cofactor>
</comment>
<dbReference type="InterPro" id="IPR046373">
    <property type="entry name" value="Acyl-CoA_Oxase/DH_mid-dom_sf"/>
</dbReference>
<sequence>MKVNNLYNDLQQNKNLYNSDNGTQSCMTQPILPDIIQENGMKYQLSEQISDISLKQMIYVEKLEQIKKLIIKPKIWQGCSDVAYCRRQGKYYDIINENIDGQKIFSLSYETTGCCQKNIKGKLNDLDQNPDLRMSDTPYFEFQHLRNKLWFKYICMFIPNRLSGLHFYCANQCYPSNTKILKQGKVVYILEYKPLTMEQQLYSYDEVSQHKTYDSLWVIINEYVYDLSKFAALHPAGRNVLLEYSGQDVTELFNQFHPPSVLHKYHDKLCIGKVKDLRTKPIAPLLKYKNSYGEGIPYGDPNNMQGWNSPYYNQSHHDLRLAYRKFLQQEVAPYIDQWDADKKVPKELFKKAAETGILPIIVGLPWMDKYAPKREICGVKLENPDYFHEMIVLEETIKYSSIGIAWALGSCSIGLPPIIHNGSDFLKDKYVKKTLDGEIMSALAVTEPWAGSDVANIKCQATLTDDGKYYIVNGMKKFITTGTFADIYTTAVRTGDEGFLGVSLLVIERNMPGVKTRAMNMQGVWGSGTAFIIFENVKVPVENRIGEEGLGFMYAMQNFNHERFQQIIECVAGSRVCLEECMKYAHARKTFGKRLIDQPVIREKLAYMIKEVESLQAQLELIAYNFSRMNKKQEKAIASAISLAKAHGTVILEKISNVAVQIFGGNGYQRGGVGTKIERFYREHKSLTNGGGSPEVLFDMGIRMASKMQPKAAL</sequence>
<evidence type="ECO:0000259" key="6">
    <source>
        <dbReference type="PROSITE" id="PS50255"/>
    </source>
</evidence>
<dbReference type="AlphaFoldDB" id="A0A0V0QMV6"/>
<dbReference type="InterPro" id="IPR037069">
    <property type="entry name" value="AcylCoA_DH/ox_N_sf"/>
</dbReference>
<protein>
    <submittedName>
        <fullName evidence="7">Cytochrome b5-like heme/steroid binding domain</fullName>
    </submittedName>
</protein>
<dbReference type="Pfam" id="PF00173">
    <property type="entry name" value="Cyt-b5"/>
    <property type="match status" value="1"/>
</dbReference>
<dbReference type="Gene3D" id="2.40.110.10">
    <property type="entry name" value="Butyryl-CoA Dehydrogenase, subunit A, domain 2"/>
    <property type="match status" value="1"/>
</dbReference>
<keyword evidence="5" id="KW-0560">Oxidoreductase</keyword>
<dbReference type="InterPro" id="IPR009100">
    <property type="entry name" value="AcylCoA_DH/oxidase_NM_dom_sf"/>
</dbReference>
<reference evidence="7 8" key="1">
    <citation type="journal article" date="2015" name="Sci. Rep.">
        <title>Genome of the facultative scuticociliatosis pathogen Pseudocohnilembus persalinus provides insight into its virulence through horizontal gene transfer.</title>
        <authorList>
            <person name="Xiong J."/>
            <person name="Wang G."/>
            <person name="Cheng J."/>
            <person name="Tian M."/>
            <person name="Pan X."/>
            <person name="Warren A."/>
            <person name="Jiang C."/>
            <person name="Yuan D."/>
            <person name="Miao W."/>
        </authorList>
    </citation>
    <scope>NUCLEOTIDE SEQUENCE [LARGE SCALE GENOMIC DNA]</scope>
    <source>
        <strain evidence="7">36N120E</strain>
    </source>
</reference>
<comment type="caution">
    <text evidence="7">The sequence shown here is derived from an EMBL/GenBank/DDBJ whole genome shotgun (WGS) entry which is preliminary data.</text>
</comment>
<proteinExistence type="inferred from homology"/>
<dbReference type="Pfam" id="PF02771">
    <property type="entry name" value="Acyl-CoA_dh_N"/>
    <property type="match status" value="1"/>
</dbReference>
<gene>
    <name evidence="7" type="ORF">PPERSA_02847</name>
</gene>
<dbReference type="Pfam" id="PF00441">
    <property type="entry name" value="Acyl-CoA_dh_1"/>
    <property type="match status" value="1"/>
</dbReference>
<keyword evidence="4" id="KW-0274">FAD</keyword>
<dbReference type="GO" id="GO:0005737">
    <property type="term" value="C:cytoplasm"/>
    <property type="evidence" value="ECO:0007669"/>
    <property type="project" value="TreeGrafter"/>
</dbReference>
<dbReference type="Gene3D" id="1.10.540.10">
    <property type="entry name" value="Acyl-CoA dehydrogenase/oxidase, N-terminal domain"/>
    <property type="match status" value="1"/>
</dbReference>
<name>A0A0V0QMV6_PSEPJ</name>
<dbReference type="InterPro" id="IPR001199">
    <property type="entry name" value="Cyt_B5-like_heme/steroid-bd"/>
</dbReference>
<feature type="domain" description="Cytochrome b5 heme-binding" evidence="6">
    <location>
        <begin position="199"/>
        <end position="275"/>
    </location>
</feature>
<keyword evidence="3" id="KW-0285">Flavoprotein</keyword>
<dbReference type="GO" id="GO:0003995">
    <property type="term" value="F:acyl-CoA dehydrogenase activity"/>
    <property type="evidence" value="ECO:0007669"/>
    <property type="project" value="TreeGrafter"/>
</dbReference>
<dbReference type="InterPro" id="IPR009075">
    <property type="entry name" value="AcylCo_DH/oxidase_C"/>
</dbReference>
<dbReference type="SUPFAM" id="SSF56645">
    <property type="entry name" value="Acyl-CoA dehydrogenase NM domain-like"/>
    <property type="match status" value="1"/>
</dbReference>
<dbReference type="InParanoid" id="A0A0V0QMV6"/>
<dbReference type="SUPFAM" id="SSF55856">
    <property type="entry name" value="Cytochrome b5-like heme/steroid binding domain"/>
    <property type="match status" value="1"/>
</dbReference>
<evidence type="ECO:0000256" key="5">
    <source>
        <dbReference type="ARBA" id="ARBA00023002"/>
    </source>
</evidence>
<dbReference type="PANTHER" id="PTHR48083:SF28">
    <property type="entry name" value="ACYL-COA DEHYDROGENASE FAMILY PROTEIN (AFU_ORTHOLOGUE AFUA_6G10880)-RELATED"/>
    <property type="match status" value="1"/>
</dbReference>
<evidence type="ECO:0000256" key="3">
    <source>
        <dbReference type="ARBA" id="ARBA00022630"/>
    </source>
</evidence>
<dbReference type="InterPro" id="IPR006091">
    <property type="entry name" value="Acyl-CoA_Oxase/DH_mid-dom"/>
</dbReference>